<reference evidence="1" key="1">
    <citation type="submission" date="2018-06" db="EMBL/GenBank/DDBJ databases">
        <authorList>
            <person name="Zhirakovskaya E."/>
        </authorList>
    </citation>
    <scope>NUCLEOTIDE SEQUENCE</scope>
</reference>
<dbReference type="EMBL" id="UOFJ01000711">
    <property type="protein sequence ID" value="VAW73424.1"/>
    <property type="molecule type" value="Genomic_DNA"/>
</dbReference>
<accession>A0A3B0YWW9</accession>
<sequence length="87" mass="9943">MTLKERFLIALNTGELGHIENGSITITLQEFKRCFSDVKTQYISSFLPAATIEPGRVRMSDTKYLFRTGFGVYRLHEDLLSTLDINI</sequence>
<organism evidence="1">
    <name type="scientific">hydrothermal vent metagenome</name>
    <dbReference type="NCBI Taxonomy" id="652676"/>
    <lineage>
        <taxon>unclassified sequences</taxon>
        <taxon>metagenomes</taxon>
        <taxon>ecological metagenomes</taxon>
    </lineage>
</organism>
<gene>
    <name evidence="1" type="ORF">MNBD_GAMMA10-99</name>
</gene>
<protein>
    <submittedName>
        <fullName evidence="1">Uncharacterized protein</fullName>
    </submittedName>
</protein>
<evidence type="ECO:0000313" key="1">
    <source>
        <dbReference type="EMBL" id="VAW73424.1"/>
    </source>
</evidence>
<proteinExistence type="predicted"/>
<dbReference type="AlphaFoldDB" id="A0A3B0YWW9"/>
<name>A0A3B0YWW9_9ZZZZ</name>